<organism evidence="3 4">
    <name type="scientific">Gloeobacter morelensis MG652769</name>
    <dbReference type="NCBI Taxonomy" id="2781736"/>
    <lineage>
        <taxon>Bacteria</taxon>
        <taxon>Bacillati</taxon>
        <taxon>Cyanobacteriota</taxon>
        <taxon>Cyanophyceae</taxon>
        <taxon>Gloeobacterales</taxon>
        <taxon>Gloeobacteraceae</taxon>
        <taxon>Gloeobacter</taxon>
        <taxon>Gloeobacter morelensis</taxon>
    </lineage>
</organism>
<keyword evidence="2" id="KW-0732">Signal</keyword>
<accession>A0ABY3PJB9</accession>
<feature type="region of interest" description="Disordered" evidence="1">
    <location>
        <begin position="19"/>
        <end position="54"/>
    </location>
</feature>
<dbReference type="EMBL" id="CP063845">
    <property type="protein sequence ID" value="UFP93709.1"/>
    <property type="molecule type" value="Genomic_DNA"/>
</dbReference>
<evidence type="ECO:0000313" key="3">
    <source>
        <dbReference type="EMBL" id="UFP93709.1"/>
    </source>
</evidence>
<protein>
    <submittedName>
        <fullName evidence="3">Uncharacterized protein</fullName>
    </submittedName>
</protein>
<feature type="compositionally biased region" description="Polar residues" evidence="1">
    <location>
        <begin position="20"/>
        <end position="37"/>
    </location>
</feature>
<evidence type="ECO:0000256" key="2">
    <source>
        <dbReference type="SAM" id="SignalP"/>
    </source>
</evidence>
<sequence length="113" mass="12183">MRLFLCLLGLLVLNTAAAEAQSTSTVTPNTATGQPQPGSERDTTFGTPGGGLNMMDLIHQANMGSVRNMDQYKRDRDRGLDDAINNFRRTDVRITPKIISPAPAGETVPAEKP</sequence>
<dbReference type="RefSeq" id="WP_230840762.1">
    <property type="nucleotide sequence ID" value="NZ_CP063845.1"/>
</dbReference>
<gene>
    <name evidence="3" type="ORF">ISF26_18275</name>
</gene>
<feature type="chain" id="PRO_5047389808" evidence="2">
    <location>
        <begin position="21"/>
        <end position="113"/>
    </location>
</feature>
<feature type="signal peptide" evidence="2">
    <location>
        <begin position="1"/>
        <end position="20"/>
    </location>
</feature>
<keyword evidence="4" id="KW-1185">Reference proteome</keyword>
<reference evidence="3 4" key="1">
    <citation type="journal article" date="2021" name="Genome Biol. Evol.">
        <title>Complete Genome Sequencing of a Novel Gloeobacter Species from a Waterfall Cave in Mexico.</title>
        <authorList>
            <person name="Saw J.H."/>
            <person name="Cardona T."/>
            <person name="Montejano G."/>
        </authorList>
    </citation>
    <scope>NUCLEOTIDE SEQUENCE [LARGE SCALE GENOMIC DNA]</scope>
    <source>
        <strain evidence="3">MG652769</strain>
    </source>
</reference>
<evidence type="ECO:0000256" key="1">
    <source>
        <dbReference type="SAM" id="MobiDB-lite"/>
    </source>
</evidence>
<dbReference type="Proteomes" id="UP001054846">
    <property type="component" value="Chromosome"/>
</dbReference>
<evidence type="ECO:0000313" key="4">
    <source>
        <dbReference type="Proteomes" id="UP001054846"/>
    </source>
</evidence>
<proteinExistence type="predicted"/>
<name>A0ABY3PJB9_9CYAN</name>